<dbReference type="GO" id="GO:0046983">
    <property type="term" value="F:protein dimerization activity"/>
    <property type="evidence" value="ECO:0007669"/>
    <property type="project" value="InterPro"/>
</dbReference>
<dbReference type="GO" id="GO:0000428">
    <property type="term" value="C:DNA-directed RNA polymerase complex"/>
    <property type="evidence" value="ECO:0007669"/>
    <property type="project" value="UniProtKB-KW"/>
</dbReference>
<dbReference type="GO" id="GO:0005737">
    <property type="term" value="C:cytoplasm"/>
    <property type="evidence" value="ECO:0007669"/>
    <property type="project" value="UniProtKB-ARBA"/>
</dbReference>
<keyword evidence="4 9" id="KW-0808">Transferase</keyword>
<keyword evidence="5 9" id="KW-0548">Nucleotidyltransferase</keyword>
<evidence type="ECO:0000256" key="7">
    <source>
        <dbReference type="ARBA" id="ARBA00048552"/>
    </source>
</evidence>
<dbReference type="GO" id="GO:0003899">
    <property type="term" value="F:DNA-directed RNA polymerase activity"/>
    <property type="evidence" value="ECO:0007669"/>
    <property type="project" value="UniProtKB-EC"/>
</dbReference>
<comment type="similarity">
    <text evidence="1">Belongs to the RNA polymerase alpha chain family.</text>
</comment>
<dbReference type="CDD" id="cd06928">
    <property type="entry name" value="RNAP_alpha_NTD"/>
    <property type="match status" value="1"/>
</dbReference>
<reference evidence="9" key="1">
    <citation type="submission" date="2018-06" db="EMBL/GenBank/DDBJ databases">
        <authorList>
            <person name="Zhirakovskaya E."/>
        </authorList>
    </citation>
    <scope>NUCLEOTIDE SEQUENCE</scope>
</reference>
<dbReference type="InterPro" id="IPR011262">
    <property type="entry name" value="DNA-dir_RNA_pol_insert"/>
</dbReference>
<dbReference type="EC" id="2.7.7.6" evidence="2"/>
<dbReference type="GO" id="GO:0003677">
    <property type="term" value="F:DNA binding"/>
    <property type="evidence" value="ECO:0007669"/>
    <property type="project" value="InterPro"/>
</dbReference>
<keyword evidence="6" id="KW-0804">Transcription</keyword>
<evidence type="ECO:0000256" key="3">
    <source>
        <dbReference type="ARBA" id="ARBA00022478"/>
    </source>
</evidence>
<dbReference type="Pfam" id="PF03118">
    <property type="entry name" value="RNA_pol_A_CTD"/>
    <property type="match status" value="1"/>
</dbReference>
<dbReference type="NCBIfam" id="TIGR02027">
    <property type="entry name" value="rpoA"/>
    <property type="match status" value="1"/>
</dbReference>
<name>A0A3B1DC41_9ZZZZ</name>
<dbReference type="Gene3D" id="2.170.120.12">
    <property type="entry name" value="DNA-directed RNA polymerase, insert domain"/>
    <property type="match status" value="1"/>
</dbReference>
<dbReference type="SUPFAM" id="SSF56553">
    <property type="entry name" value="Insert subdomain of RNA polymerase alpha subunit"/>
    <property type="match status" value="1"/>
</dbReference>
<dbReference type="AlphaFoldDB" id="A0A3B1DC41"/>
<feature type="domain" description="DNA-directed RNA polymerase RpoA/D/Rpb3-type" evidence="8">
    <location>
        <begin position="25"/>
        <end position="232"/>
    </location>
</feature>
<dbReference type="InterPro" id="IPR011773">
    <property type="entry name" value="DNA-dir_RpoA"/>
</dbReference>
<evidence type="ECO:0000259" key="8">
    <source>
        <dbReference type="SMART" id="SM00662"/>
    </source>
</evidence>
<evidence type="ECO:0000256" key="5">
    <source>
        <dbReference type="ARBA" id="ARBA00022695"/>
    </source>
</evidence>
<gene>
    <name evidence="9" type="ORF">MNBD_NITROSPIRAE03-1795</name>
</gene>
<dbReference type="Pfam" id="PF01000">
    <property type="entry name" value="RNA_pol_A_bac"/>
    <property type="match status" value="1"/>
</dbReference>
<dbReference type="Gene3D" id="1.10.150.20">
    <property type="entry name" value="5' to 3' exonuclease, C-terminal subdomain"/>
    <property type="match status" value="1"/>
</dbReference>
<accession>A0A3B1DC41</accession>
<proteinExistence type="inferred from homology"/>
<evidence type="ECO:0000256" key="1">
    <source>
        <dbReference type="ARBA" id="ARBA00007123"/>
    </source>
</evidence>
<dbReference type="SUPFAM" id="SSF47789">
    <property type="entry name" value="C-terminal domain of RNA polymerase alpha subunit"/>
    <property type="match status" value="1"/>
</dbReference>
<dbReference type="GO" id="GO:0006351">
    <property type="term" value="P:DNA-templated transcription"/>
    <property type="evidence" value="ECO:0007669"/>
    <property type="project" value="InterPro"/>
</dbReference>
<dbReference type="InterPro" id="IPR036603">
    <property type="entry name" value="RBP11-like"/>
</dbReference>
<dbReference type="EMBL" id="UOGI01000311">
    <property type="protein sequence ID" value="VAX34413.1"/>
    <property type="molecule type" value="Genomic_DNA"/>
</dbReference>
<evidence type="ECO:0000313" key="9">
    <source>
        <dbReference type="EMBL" id="VAX34413.1"/>
    </source>
</evidence>
<evidence type="ECO:0000256" key="6">
    <source>
        <dbReference type="ARBA" id="ARBA00023163"/>
    </source>
</evidence>
<dbReference type="Pfam" id="PF01193">
    <property type="entry name" value="RNA_pol_L"/>
    <property type="match status" value="1"/>
</dbReference>
<dbReference type="InterPro" id="IPR011260">
    <property type="entry name" value="RNAP_asu_C"/>
</dbReference>
<dbReference type="InterPro" id="IPR036643">
    <property type="entry name" value="RNApol_insert_sf"/>
</dbReference>
<comment type="catalytic activity">
    <reaction evidence="7">
        <text>RNA(n) + a ribonucleoside 5'-triphosphate = RNA(n+1) + diphosphate</text>
        <dbReference type="Rhea" id="RHEA:21248"/>
        <dbReference type="Rhea" id="RHEA-COMP:14527"/>
        <dbReference type="Rhea" id="RHEA-COMP:17342"/>
        <dbReference type="ChEBI" id="CHEBI:33019"/>
        <dbReference type="ChEBI" id="CHEBI:61557"/>
        <dbReference type="ChEBI" id="CHEBI:140395"/>
        <dbReference type="EC" id="2.7.7.6"/>
    </reaction>
</comment>
<dbReference type="NCBIfam" id="NF003513">
    <property type="entry name" value="PRK05182.1-2"/>
    <property type="match status" value="1"/>
</dbReference>
<dbReference type="FunFam" id="2.170.120.12:FF:000001">
    <property type="entry name" value="DNA-directed RNA polymerase subunit alpha"/>
    <property type="match status" value="1"/>
</dbReference>
<keyword evidence="3 9" id="KW-0240">DNA-directed RNA polymerase</keyword>
<dbReference type="SUPFAM" id="SSF55257">
    <property type="entry name" value="RBP11-like subunits of RNA polymerase"/>
    <property type="match status" value="1"/>
</dbReference>
<dbReference type="InterPro" id="IPR011263">
    <property type="entry name" value="DNA-dir_RNA_pol_RpoA/D/Rpb3"/>
</dbReference>
<dbReference type="HAMAP" id="MF_00059">
    <property type="entry name" value="RNApol_bact_RpoA"/>
    <property type="match status" value="1"/>
</dbReference>
<organism evidence="9">
    <name type="scientific">hydrothermal vent metagenome</name>
    <dbReference type="NCBI Taxonomy" id="652676"/>
    <lineage>
        <taxon>unclassified sequences</taxon>
        <taxon>metagenomes</taxon>
        <taxon>ecological metagenomes</taxon>
    </lineage>
</organism>
<protein>
    <recommendedName>
        <fullName evidence="2">DNA-directed RNA polymerase</fullName>
        <ecNumber evidence="2">2.7.7.6</ecNumber>
    </recommendedName>
</protein>
<dbReference type="FunFam" id="1.10.150.20:FF:000001">
    <property type="entry name" value="DNA-directed RNA polymerase subunit alpha"/>
    <property type="match status" value="1"/>
</dbReference>
<dbReference type="NCBIfam" id="NF003519">
    <property type="entry name" value="PRK05182.2-5"/>
    <property type="match status" value="1"/>
</dbReference>
<dbReference type="SMART" id="SM00662">
    <property type="entry name" value="RPOLD"/>
    <property type="match status" value="1"/>
</dbReference>
<evidence type="ECO:0000256" key="2">
    <source>
        <dbReference type="ARBA" id="ARBA00012418"/>
    </source>
</evidence>
<evidence type="ECO:0000256" key="4">
    <source>
        <dbReference type="ARBA" id="ARBA00022679"/>
    </source>
</evidence>
<dbReference type="Gene3D" id="3.30.1360.10">
    <property type="entry name" value="RNA polymerase, RBP11-like subunit"/>
    <property type="match status" value="1"/>
</dbReference>
<sequence length="347" mass="38776">MSLKIRGFQFPEKIAFDEETLTSTYGKLIAEPLERGYGATLGNSLRRVLLSSIEGAAVTQVRIPGVLHEFSTIKGVKEDMVDVILNLKKIRFKIYGDGKKVARIEVTGPKEVTGADIQCEANLEVLTTDLPVATVDRNTEFHAELYVSKGKGYVLSEMNKEKEQPVDIIAIDSVYSPVRKVNFRVEKARVGRATDYDRLVLELWTDGSLTPKNAITRASSVLIDHLDLFIFDESEEISEEVSLDVGDVYDVGSSDFNRNLLRPVDELELSVRSYNCLKNADIKTIADLVQRTDLEMLKTKNFGRKSLNEIKEILRTMGLNFGMKIDPDVLEKYQTEGGTVKDASQGS</sequence>